<dbReference type="SUPFAM" id="SSF101148">
    <property type="entry name" value="Plant invertase/pectin methylesterase inhibitor"/>
    <property type="match status" value="1"/>
</dbReference>
<name>A0A8X8Y838_SALSN</name>
<dbReference type="EMBL" id="PNBA02000004">
    <property type="protein sequence ID" value="KAG6426429.1"/>
    <property type="molecule type" value="Genomic_DNA"/>
</dbReference>
<keyword evidence="4" id="KW-1185">Reference proteome</keyword>
<evidence type="ECO:0000313" key="3">
    <source>
        <dbReference type="EMBL" id="KAG6426429.1"/>
    </source>
</evidence>
<proteinExistence type="predicted"/>
<sequence>MSSTMWLCVAVVAAGFMASASASASASFCDTADDKVLCRQLVGSAGTWAKAMTNALNGVQKRAEGGKSVADVVAAKLPADVLPQTKDAIVSTCHWGYDNIMDNVKECIEFVKDDPTSALKSHLSAMSYSDCTDGLSEFNLSVPEATQFDDEMQKLSSALLAVAEKRP</sequence>
<reference evidence="3" key="2">
    <citation type="submission" date="2020-08" db="EMBL/GenBank/DDBJ databases">
        <title>Plant Genome Project.</title>
        <authorList>
            <person name="Zhang R.-G."/>
        </authorList>
    </citation>
    <scope>NUCLEOTIDE SEQUENCE</scope>
    <source>
        <strain evidence="3">Huo1</strain>
        <tissue evidence="3">Leaf</tissue>
    </source>
</reference>
<comment type="caution">
    <text evidence="3">The sequence shown here is derived from an EMBL/GenBank/DDBJ whole genome shotgun (WGS) entry which is preliminary data.</text>
</comment>
<dbReference type="InterPro" id="IPR035513">
    <property type="entry name" value="Invertase/methylesterase_inhib"/>
</dbReference>
<keyword evidence="1" id="KW-0732">Signal</keyword>
<dbReference type="AlphaFoldDB" id="A0A8X8Y838"/>
<evidence type="ECO:0000259" key="2">
    <source>
        <dbReference type="Pfam" id="PF04043"/>
    </source>
</evidence>
<reference evidence="3" key="1">
    <citation type="submission" date="2018-01" db="EMBL/GenBank/DDBJ databases">
        <authorList>
            <person name="Mao J.F."/>
        </authorList>
    </citation>
    <scope>NUCLEOTIDE SEQUENCE</scope>
    <source>
        <strain evidence="3">Huo1</strain>
        <tissue evidence="3">Leaf</tissue>
    </source>
</reference>
<dbReference type="Pfam" id="PF04043">
    <property type="entry name" value="PMEI"/>
    <property type="match status" value="1"/>
</dbReference>
<dbReference type="GO" id="GO:0004857">
    <property type="term" value="F:enzyme inhibitor activity"/>
    <property type="evidence" value="ECO:0007669"/>
    <property type="project" value="InterPro"/>
</dbReference>
<dbReference type="Gene3D" id="1.20.140.40">
    <property type="entry name" value="Invertase/pectin methylesterase inhibitor family protein"/>
    <property type="match status" value="1"/>
</dbReference>
<evidence type="ECO:0000313" key="4">
    <source>
        <dbReference type="Proteomes" id="UP000298416"/>
    </source>
</evidence>
<accession>A0A8X8Y838</accession>
<gene>
    <name evidence="3" type="ORF">SASPL_110652</name>
</gene>
<feature type="signal peptide" evidence="1">
    <location>
        <begin position="1"/>
        <end position="22"/>
    </location>
</feature>
<feature type="chain" id="PRO_5036457036" description="Pectinesterase inhibitor domain-containing protein" evidence="1">
    <location>
        <begin position="23"/>
        <end position="167"/>
    </location>
</feature>
<dbReference type="Proteomes" id="UP000298416">
    <property type="component" value="Unassembled WGS sequence"/>
</dbReference>
<protein>
    <recommendedName>
        <fullName evidence="2">Pectinesterase inhibitor domain-containing protein</fullName>
    </recommendedName>
</protein>
<evidence type="ECO:0000256" key="1">
    <source>
        <dbReference type="SAM" id="SignalP"/>
    </source>
</evidence>
<dbReference type="InterPro" id="IPR006501">
    <property type="entry name" value="Pectinesterase_inhib_dom"/>
</dbReference>
<organism evidence="3">
    <name type="scientific">Salvia splendens</name>
    <name type="common">Scarlet sage</name>
    <dbReference type="NCBI Taxonomy" id="180675"/>
    <lineage>
        <taxon>Eukaryota</taxon>
        <taxon>Viridiplantae</taxon>
        <taxon>Streptophyta</taxon>
        <taxon>Embryophyta</taxon>
        <taxon>Tracheophyta</taxon>
        <taxon>Spermatophyta</taxon>
        <taxon>Magnoliopsida</taxon>
        <taxon>eudicotyledons</taxon>
        <taxon>Gunneridae</taxon>
        <taxon>Pentapetalae</taxon>
        <taxon>asterids</taxon>
        <taxon>lamiids</taxon>
        <taxon>Lamiales</taxon>
        <taxon>Lamiaceae</taxon>
        <taxon>Nepetoideae</taxon>
        <taxon>Mentheae</taxon>
        <taxon>Salviinae</taxon>
        <taxon>Salvia</taxon>
        <taxon>Salvia subgen. Calosphace</taxon>
        <taxon>core Calosphace</taxon>
    </lineage>
</organism>
<feature type="domain" description="Pectinesterase inhibitor" evidence="2">
    <location>
        <begin position="26"/>
        <end position="161"/>
    </location>
</feature>